<feature type="region of interest" description="Disordered" evidence="5">
    <location>
        <begin position="164"/>
        <end position="208"/>
    </location>
</feature>
<dbReference type="InterPro" id="IPR027075">
    <property type="entry name" value="CPSF2"/>
</dbReference>
<reference evidence="11" key="1">
    <citation type="submission" date="2023-08" db="EMBL/GenBank/DDBJ databases">
        <title>Black Yeasts Isolated from many extreme environments.</title>
        <authorList>
            <person name="Coleine C."/>
            <person name="Stajich J.E."/>
            <person name="Selbmann L."/>
        </authorList>
    </citation>
    <scope>NUCLEOTIDE SEQUENCE</scope>
    <source>
        <strain evidence="11">CCFEE 5810</strain>
    </source>
</reference>
<evidence type="ECO:0000313" key="11">
    <source>
        <dbReference type="EMBL" id="KAK5705376.1"/>
    </source>
</evidence>
<keyword evidence="6" id="KW-0472">Membrane</keyword>
<keyword evidence="4" id="KW-0694">RNA-binding</keyword>
<evidence type="ECO:0000259" key="7">
    <source>
        <dbReference type="Pfam" id="PF07521"/>
    </source>
</evidence>
<comment type="similarity">
    <text evidence="4">Belongs to the metallo-beta-lactamase superfamily. RNA-metabolizing metallo-beta-lactamase-like family. CPSF2/YSH1 subfamily.</text>
</comment>
<dbReference type="GO" id="GO:0006397">
    <property type="term" value="P:mRNA processing"/>
    <property type="evidence" value="ECO:0007669"/>
    <property type="project" value="UniProtKB-KW"/>
</dbReference>
<dbReference type="SUPFAM" id="SSF53474">
    <property type="entry name" value="alpha/beta-Hydrolases"/>
    <property type="match status" value="1"/>
</dbReference>
<accession>A0AAN7VW96</accession>
<keyword evidence="2 4" id="KW-0507">mRNA processing</keyword>
<comment type="caution">
    <text evidence="11">The sequence shown here is derived from an EMBL/GenBank/DDBJ whole genome shotgun (WGS) entry which is preliminary data.</text>
</comment>
<dbReference type="EMBL" id="JAVRQU010000003">
    <property type="protein sequence ID" value="KAK5705376.1"/>
    <property type="molecule type" value="Genomic_DNA"/>
</dbReference>
<dbReference type="Pfam" id="PF12697">
    <property type="entry name" value="Abhydrolase_6"/>
    <property type="match status" value="1"/>
</dbReference>
<dbReference type="Gene3D" id="3.40.50.10890">
    <property type="match status" value="1"/>
</dbReference>
<feature type="compositionally biased region" description="Acidic residues" evidence="5">
    <location>
        <begin position="182"/>
        <end position="206"/>
    </location>
</feature>
<feature type="transmembrane region" description="Helical" evidence="6">
    <location>
        <begin position="679"/>
        <end position="701"/>
    </location>
</feature>
<dbReference type="GO" id="GO:0003723">
    <property type="term" value="F:RNA binding"/>
    <property type="evidence" value="ECO:0007669"/>
    <property type="project" value="UniProtKB-KW"/>
</dbReference>
<dbReference type="InterPro" id="IPR025069">
    <property type="entry name" value="Cpsf2_C"/>
</dbReference>
<evidence type="ECO:0000256" key="6">
    <source>
        <dbReference type="SAM" id="Phobius"/>
    </source>
</evidence>
<dbReference type="Pfam" id="PF07521">
    <property type="entry name" value="RMMBL"/>
    <property type="match status" value="1"/>
</dbReference>
<keyword evidence="3 4" id="KW-0539">Nucleus</keyword>
<evidence type="ECO:0000256" key="3">
    <source>
        <dbReference type="ARBA" id="ARBA00023242"/>
    </source>
</evidence>
<dbReference type="Pfam" id="PF13299">
    <property type="entry name" value="CPSF100_C"/>
    <property type="match status" value="1"/>
</dbReference>
<feature type="compositionally biased region" description="Gly residues" evidence="5">
    <location>
        <begin position="313"/>
        <end position="323"/>
    </location>
</feature>
<dbReference type="PANTHER" id="PTHR45922:SF1">
    <property type="entry name" value="CLEAVAGE AND POLYADENYLATION SPECIFICITY FACTOR SUBUNIT 2"/>
    <property type="match status" value="1"/>
</dbReference>
<dbReference type="InterPro" id="IPR000073">
    <property type="entry name" value="AB_hydrolase_1"/>
</dbReference>
<organism evidence="11 12">
    <name type="scientific">Elasticomyces elasticus</name>
    <dbReference type="NCBI Taxonomy" id="574655"/>
    <lineage>
        <taxon>Eukaryota</taxon>
        <taxon>Fungi</taxon>
        <taxon>Dikarya</taxon>
        <taxon>Ascomycota</taxon>
        <taxon>Pezizomycotina</taxon>
        <taxon>Dothideomycetes</taxon>
        <taxon>Dothideomycetidae</taxon>
        <taxon>Mycosphaerellales</taxon>
        <taxon>Teratosphaeriaceae</taxon>
        <taxon>Elasticomyces</taxon>
    </lineage>
</organism>
<sequence>MLEWVEDGVRAEAEAAMTAQGQGQQRGGGGGGKVVNPMEWRYIRFLERESRVKRVVEGNKACVLLASDSSLTWGFARQALVALANDPKNLVILTEEQSTGSGLGKQLWDLYTSHAGQSGGNGGAKIVDPNGVSLSFQESTATTSLSPDEKAVYETYATKLRLRHSELQGDNSVPDPTAAGDEIVDPQDEADQSSDSDDDDEGDEDAEHQGRALNLSAQLNLQSQKKNKGAGGAGGGAGGDAELGVNILLRAKTLDGKGKVVVPVHDYDVRGKKGREKVFPFVGARRRGDEFGEVVRGEEYLRAEEKVDVLESEGGGQRGGAVGGKRKWGDDGAGGGGGRGRGGNKRVKRGESGVGGPGDDIDAAIARATGEGSGAVGGGEEGSSEDDEESDYDPDDAVSAPDAPRKVVHTDRSLEVRCRVSYVDFSALHDLRALLMIVPLMRPRKVILTAGSEGEMGVLARAFGEVEVGGMEVVVGRVGVQVDASVDTNAWTLKLGRGLVRRLRWQEVKGLGVVAVTGWLGVEGDGGGEVDEGVKAKKMKMVKGDEDEEEDGGETKAVVKLVKGERMPVLDLLATATMGAAITSAVQPTRPVHVGDTRLADLRAQLRSSGHEAQFSGEGTLLIDGCVVVRKSGDLAGRLEIESVTPTPPNTVRPGMLYRHFHLVFISWRDLTVNMFWQVLQYASIIAGTAITLYVGLLALLTTSTFQAHVVYLHAIQMTWGKDLDVPEIFGFLHNQVTPFNIKLPNSETLYAWHILPVGLYQKHEKTLLTEPSGFVSAITDRLAFKLLRDDPEALLVIHFHGAGGTVGSGYRCPNYRALSAGQPNKIHVLTFDYRGFGRSTGSPSERGIILDALAVVEWAMNVAQIAPERIIMYSQSLGTAVNMAVAEHYALQDPPVVFAGHILTAPMVDVPTLVSTYSVAGIIPILGPIARFPMVFQYLQSFIKDKWSTKDRIASYVRACEANGKPYQLTLLHAEDDYDIPWTHTPVVFWHAVNATLERGMTFNELDDEKAKIRTDLGAAGSVVEWKTGNGIIREEILKHGLHDVIMGNPIVSLAVLRMVGPDI</sequence>
<feature type="domain" description="Beta-Casp" evidence="8">
    <location>
        <begin position="37"/>
        <end position="101"/>
    </location>
</feature>
<feature type="compositionally biased region" description="Gly residues" evidence="5">
    <location>
        <begin position="371"/>
        <end position="381"/>
    </location>
</feature>
<feature type="region of interest" description="Disordered" evidence="5">
    <location>
        <begin position="311"/>
        <end position="408"/>
    </location>
</feature>
<feature type="domain" description="Cleavage and polyadenylation specificity factor 2 C-terminal" evidence="10">
    <location>
        <begin position="493"/>
        <end position="645"/>
    </location>
</feature>
<dbReference type="Pfam" id="PF10996">
    <property type="entry name" value="Beta-Casp"/>
    <property type="match status" value="1"/>
</dbReference>
<evidence type="ECO:0000256" key="4">
    <source>
        <dbReference type="RuleBase" id="RU365006"/>
    </source>
</evidence>
<dbReference type="InterPro" id="IPR022712">
    <property type="entry name" value="Beta_Casp"/>
</dbReference>
<protein>
    <recommendedName>
        <fullName evidence="4">Cleavage and polyadenylation specificity factor subunit 2</fullName>
    </recommendedName>
    <alternativeName>
        <fullName evidence="4">Cleavage and polyadenylation specificity factor 100 kDa subunit</fullName>
    </alternativeName>
</protein>
<keyword evidence="6" id="KW-1133">Transmembrane helix</keyword>
<gene>
    <name evidence="11" type="ORF">LTR97_002494</name>
</gene>
<feature type="domain" description="Zn-dependent metallo-hydrolase RNA specificity" evidence="7">
    <location>
        <begin position="414"/>
        <end position="463"/>
    </location>
</feature>
<dbReference type="InterPro" id="IPR011108">
    <property type="entry name" value="RMMBL"/>
</dbReference>
<proteinExistence type="inferred from homology"/>
<dbReference type="Gene3D" id="3.40.50.1820">
    <property type="entry name" value="alpha/beta hydrolase"/>
    <property type="match status" value="1"/>
</dbReference>
<evidence type="ECO:0000259" key="9">
    <source>
        <dbReference type="Pfam" id="PF12697"/>
    </source>
</evidence>
<keyword evidence="6" id="KW-0812">Transmembrane</keyword>
<dbReference type="InterPro" id="IPR036866">
    <property type="entry name" value="RibonucZ/Hydroxyglut_hydro"/>
</dbReference>
<dbReference type="InterPro" id="IPR029058">
    <property type="entry name" value="AB_hydrolase_fold"/>
</dbReference>
<evidence type="ECO:0000259" key="10">
    <source>
        <dbReference type="Pfam" id="PF13299"/>
    </source>
</evidence>
<comment type="subcellular location">
    <subcellularLocation>
        <location evidence="1 4">Nucleus</location>
    </subcellularLocation>
</comment>
<feature type="compositionally biased region" description="Acidic residues" evidence="5">
    <location>
        <begin position="382"/>
        <end position="396"/>
    </location>
</feature>
<evidence type="ECO:0000259" key="8">
    <source>
        <dbReference type="Pfam" id="PF10996"/>
    </source>
</evidence>
<dbReference type="PANTHER" id="PTHR45922">
    <property type="entry name" value="CLEAVAGE AND POLYADENYLATION SPECIFICITY FACTOR SUBUNIT 2"/>
    <property type="match status" value="1"/>
</dbReference>
<dbReference type="SUPFAM" id="SSF56281">
    <property type="entry name" value="Metallo-hydrolase/oxidoreductase"/>
    <property type="match status" value="1"/>
</dbReference>
<evidence type="ECO:0000256" key="1">
    <source>
        <dbReference type="ARBA" id="ARBA00004123"/>
    </source>
</evidence>
<evidence type="ECO:0000313" key="12">
    <source>
        <dbReference type="Proteomes" id="UP001310594"/>
    </source>
</evidence>
<feature type="compositionally biased region" description="Gly residues" evidence="5">
    <location>
        <begin position="331"/>
        <end position="341"/>
    </location>
</feature>
<dbReference type="Proteomes" id="UP001310594">
    <property type="component" value="Unassembled WGS sequence"/>
</dbReference>
<evidence type="ECO:0000256" key="5">
    <source>
        <dbReference type="SAM" id="MobiDB-lite"/>
    </source>
</evidence>
<name>A0AAN7VW96_9PEZI</name>
<dbReference type="AlphaFoldDB" id="A0AAN7VW96"/>
<evidence type="ECO:0000256" key="2">
    <source>
        <dbReference type="ARBA" id="ARBA00022664"/>
    </source>
</evidence>
<dbReference type="GO" id="GO:0005847">
    <property type="term" value="C:mRNA cleavage and polyadenylation specificity factor complex"/>
    <property type="evidence" value="ECO:0007669"/>
    <property type="project" value="InterPro"/>
</dbReference>
<feature type="domain" description="AB hydrolase-1" evidence="9">
    <location>
        <begin position="797"/>
        <end position="959"/>
    </location>
</feature>